<dbReference type="InterPro" id="IPR018392">
    <property type="entry name" value="LysM"/>
</dbReference>
<feature type="region of interest" description="Disordered" evidence="1">
    <location>
        <begin position="276"/>
        <end position="335"/>
    </location>
</feature>
<dbReference type="Gene3D" id="3.10.350.10">
    <property type="entry name" value="LysM domain"/>
    <property type="match status" value="1"/>
</dbReference>
<proteinExistence type="predicted"/>
<keyword evidence="3" id="KW-1185">Reference proteome</keyword>
<dbReference type="InterPro" id="IPR036779">
    <property type="entry name" value="LysM_dom_sf"/>
</dbReference>
<evidence type="ECO:0008006" key="4">
    <source>
        <dbReference type="Google" id="ProtNLM"/>
    </source>
</evidence>
<evidence type="ECO:0000256" key="1">
    <source>
        <dbReference type="SAM" id="MobiDB-lite"/>
    </source>
</evidence>
<evidence type="ECO:0000313" key="2">
    <source>
        <dbReference type="EMBL" id="KAF9466561.1"/>
    </source>
</evidence>
<evidence type="ECO:0000313" key="3">
    <source>
        <dbReference type="Proteomes" id="UP000807353"/>
    </source>
</evidence>
<gene>
    <name evidence="2" type="ORF">BDZ94DRAFT_1187314</name>
</gene>
<dbReference type="OrthoDB" id="2107166at2759"/>
<organism evidence="2 3">
    <name type="scientific">Collybia nuda</name>
    <dbReference type="NCBI Taxonomy" id="64659"/>
    <lineage>
        <taxon>Eukaryota</taxon>
        <taxon>Fungi</taxon>
        <taxon>Dikarya</taxon>
        <taxon>Basidiomycota</taxon>
        <taxon>Agaricomycotina</taxon>
        <taxon>Agaricomycetes</taxon>
        <taxon>Agaricomycetidae</taxon>
        <taxon>Agaricales</taxon>
        <taxon>Tricholomatineae</taxon>
        <taxon>Clitocybaceae</taxon>
        <taxon>Collybia</taxon>
    </lineage>
</organism>
<reference evidence="2" key="1">
    <citation type="submission" date="2020-11" db="EMBL/GenBank/DDBJ databases">
        <authorList>
            <consortium name="DOE Joint Genome Institute"/>
            <person name="Ahrendt S."/>
            <person name="Riley R."/>
            <person name="Andreopoulos W."/>
            <person name="Labutti K."/>
            <person name="Pangilinan J."/>
            <person name="Ruiz-Duenas F.J."/>
            <person name="Barrasa J.M."/>
            <person name="Sanchez-Garcia M."/>
            <person name="Camarero S."/>
            <person name="Miyauchi S."/>
            <person name="Serrano A."/>
            <person name="Linde D."/>
            <person name="Babiker R."/>
            <person name="Drula E."/>
            <person name="Ayuso-Fernandez I."/>
            <person name="Pacheco R."/>
            <person name="Padilla G."/>
            <person name="Ferreira P."/>
            <person name="Barriuso J."/>
            <person name="Kellner H."/>
            <person name="Castanera R."/>
            <person name="Alfaro M."/>
            <person name="Ramirez L."/>
            <person name="Pisabarro A.G."/>
            <person name="Kuo A."/>
            <person name="Tritt A."/>
            <person name="Lipzen A."/>
            <person name="He G."/>
            <person name="Yan M."/>
            <person name="Ng V."/>
            <person name="Cullen D."/>
            <person name="Martin F."/>
            <person name="Rosso M.-N."/>
            <person name="Henrissat B."/>
            <person name="Hibbett D."/>
            <person name="Martinez A.T."/>
            <person name="Grigoriev I.V."/>
        </authorList>
    </citation>
    <scope>NUCLEOTIDE SEQUENCE</scope>
    <source>
        <strain evidence="2">CBS 247.69</strain>
    </source>
</reference>
<dbReference type="Proteomes" id="UP000807353">
    <property type="component" value="Unassembled WGS sequence"/>
</dbReference>
<feature type="region of interest" description="Disordered" evidence="1">
    <location>
        <begin position="224"/>
        <end position="254"/>
    </location>
</feature>
<accession>A0A9P5YEW3</accession>
<protein>
    <recommendedName>
        <fullName evidence="4">LysM domain-containing protein</fullName>
    </recommendedName>
</protein>
<dbReference type="AlphaFoldDB" id="A0A9P5YEW3"/>
<feature type="compositionally biased region" description="Basic and acidic residues" evidence="1">
    <location>
        <begin position="236"/>
        <end position="254"/>
    </location>
</feature>
<dbReference type="CDD" id="cd00118">
    <property type="entry name" value="LysM"/>
    <property type="match status" value="1"/>
</dbReference>
<sequence length="364" mass="41056">MKSPALYLTNTIRAEIDRNTTLCLACASSLPPLKTSTDLHGESPVGTQDVFITHCCGRPICPRCITANPRLERYNPCLVCLGGVGVVRSGSNTPVSPHMNVDGAMRDEDVFVLGDEDEDTDCENKQSERNIQLVPQRPTPVDLEHGNDHSTLRNTADKISTELPTLNYLSPSKYYITRTDTLQGIALRFGLDGREICRLNNLPPSTLSTTPHLLHTRMFLTLPPSTHYRPGLINSEEERKRETQDSKKRAEKRLQTVTKEVDWRVAKAYIALAEDPPDEVEEAEDYSRKRKEAGVPSGPSHGHSNLEERAIEQYLDDDEWEATQRRDGGKIGPFRFPLAKISREGASLKEKKRGGDRRWWQWEL</sequence>
<name>A0A9P5YEW3_9AGAR</name>
<dbReference type="EMBL" id="MU150241">
    <property type="protein sequence ID" value="KAF9466561.1"/>
    <property type="molecule type" value="Genomic_DNA"/>
</dbReference>
<comment type="caution">
    <text evidence="2">The sequence shown here is derived from an EMBL/GenBank/DDBJ whole genome shotgun (WGS) entry which is preliminary data.</text>
</comment>
<dbReference type="SUPFAM" id="SSF54106">
    <property type="entry name" value="LysM domain"/>
    <property type="match status" value="1"/>
</dbReference>